<proteinExistence type="predicted"/>
<accession>A0A377PTC8</accession>
<evidence type="ECO:0000313" key="2">
    <source>
        <dbReference type="EMBL" id="STQ85749.1"/>
    </source>
</evidence>
<dbReference type="Proteomes" id="UP000255139">
    <property type="component" value="Unassembled WGS sequence"/>
</dbReference>
<evidence type="ECO:0000256" key="1">
    <source>
        <dbReference type="SAM" id="Phobius"/>
    </source>
</evidence>
<keyword evidence="1" id="KW-1133">Transmembrane helix</keyword>
<reference evidence="2 3" key="1">
    <citation type="submission" date="2018-06" db="EMBL/GenBank/DDBJ databases">
        <authorList>
            <consortium name="Pathogen Informatics"/>
            <person name="Doyle S."/>
        </authorList>
    </citation>
    <scope>NUCLEOTIDE SEQUENCE [LARGE SCALE GENOMIC DNA]</scope>
    <source>
        <strain evidence="2 3">NCTC12714</strain>
    </source>
</reference>
<dbReference type="AlphaFoldDB" id="A0A377PTC8"/>
<feature type="transmembrane region" description="Helical" evidence="1">
    <location>
        <begin position="36"/>
        <end position="56"/>
    </location>
</feature>
<name>A0A377PTC8_9HELI</name>
<dbReference type="EMBL" id="UGJE01000002">
    <property type="protein sequence ID" value="STQ85749.1"/>
    <property type="molecule type" value="Genomic_DNA"/>
</dbReference>
<keyword evidence="1" id="KW-0812">Transmembrane</keyword>
<dbReference type="RefSeq" id="WP_233708887.1">
    <property type="nucleotide sequence ID" value="NZ_UGJE01000002.1"/>
</dbReference>
<protein>
    <submittedName>
        <fullName evidence="2">Alginate O- acetylation protein</fullName>
    </submittedName>
</protein>
<evidence type="ECO:0000313" key="3">
    <source>
        <dbReference type="Proteomes" id="UP000255139"/>
    </source>
</evidence>
<gene>
    <name evidence="2" type="ORF">NCTC12714_00537</name>
</gene>
<keyword evidence="3" id="KW-1185">Reference proteome</keyword>
<organism evidence="2 3">
    <name type="scientific">Helicobacter muridarum</name>
    <dbReference type="NCBI Taxonomy" id="216"/>
    <lineage>
        <taxon>Bacteria</taxon>
        <taxon>Pseudomonadati</taxon>
        <taxon>Campylobacterota</taxon>
        <taxon>Epsilonproteobacteria</taxon>
        <taxon>Campylobacterales</taxon>
        <taxon>Helicobacteraceae</taxon>
        <taxon>Helicobacter</taxon>
    </lineage>
</organism>
<sequence>MMNERKIDSKSKADSTKQLRNTPLAKNIRNFTQGRFYKVLCWFITFNFINIAWIFFRSENVQGAFNLLKGMFGIIWVELPLKTHHMPKLLGQYRAICIFIF</sequence>
<keyword evidence="1" id="KW-0472">Membrane</keyword>